<accession>A0AAV1RVQ1</accession>
<proteinExistence type="predicted"/>
<keyword evidence="2" id="KW-1185">Reference proteome</keyword>
<dbReference type="AlphaFoldDB" id="A0AAV1RVQ1"/>
<name>A0AAV1RVQ1_9ROSI</name>
<gene>
    <name evidence="1" type="ORF">DCAF_LOCUS15860</name>
</gene>
<organism evidence="1 2">
    <name type="scientific">Dovyalis caffra</name>
    <dbReference type="NCBI Taxonomy" id="77055"/>
    <lineage>
        <taxon>Eukaryota</taxon>
        <taxon>Viridiplantae</taxon>
        <taxon>Streptophyta</taxon>
        <taxon>Embryophyta</taxon>
        <taxon>Tracheophyta</taxon>
        <taxon>Spermatophyta</taxon>
        <taxon>Magnoliopsida</taxon>
        <taxon>eudicotyledons</taxon>
        <taxon>Gunneridae</taxon>
        <taxon>Pentapetalae</taxon>
        <taxon>rosids</taxon>
        <taxon>fabids</taxon>
        <taxon>Malpighiales</taxon>
        <taxon>Salicaceae</taxon>
        <taxon>Flacourtieae</taxon>
        <taxon>Dovyalis</taxon>
    </lineage>
</organism>
<protein>
    <submittedName>
        <fullName evidence="1">Uncharacterized protein</fullName>
    </submittedName>
</protein>
<dbReference type="EMBL" id="CAWUPB010001160">
    <property type="protein sequence ID" value="CAK7340774.1"/>
    <property type="molecule type" value="Genomic_DNA"/>
</dbReference>
<evidence type="ECO:0000313" key="2">
    <source>
        <dbReference type="Proteomes" id="UP001314170"/>
    </source>
</evidence>
<comment type="caution">
    <text evidence="1">The sequence shown here is derived from an EMBL/GenBank/DDBJ whole genome shotgun (WGS) entry which is preliminary data.</text>
</comment>
<evidence type="ECO:0000313" key="1">
    <source>
        <dbReference type="EMBL" id="CAK7340774.1"/>
    </source>
</evidence>
<reference evidence="1 2" key="1">
    <citation type="submission" date="2024-01" db="EMBL/GenBank/DDBJ databases">
        <authorList>
            <person name="Waweru B."/>
        </authorList>
    </citation>
    <scope>NUCLEOTIDE SEQUENCE [LARGE SCALE GENOMIC DNA]</scope>
</reference>
<dbReference type="Proteomes" id="UP001314170">
    <property type="component" value="Unassembled WGS sequence"/>
</dbReference>
<sequence>MVKGGWGDCVVWLVERVRAKAAVMVVVPVSFGRFVAAMVFDGCNGGGSVIGTKGGLKIGGFRFGLYIGTGRGKTFRIGGERDSGVCRLGGRLPWRREEATVLVELSWWLVFWDLVGTFIMVEIDTSR</sequence>